<protein>
    <submittedName>
        <fullName evidence="9">RNA polymerase sigma factor</fullName>
    </submittedName>
</protein>
<dbReference type="SUPFAM" id="SSF88946">
    <property type="entry name" value="Sigma2 domain of RNA polymerase sigma factors"/>
    <property type="match status" value="1"/>
</dbReference>
<dbReference type="NCBIfam" id="TIGR02937">
    <property type="entry name" value="sigma70-ECF"/>
    <property type="match status" value="1"/>
</dbReference>
<dbReference type="InterPro" id="IPR007627">
    <property type="entry name" value="RNA_pol_sigma70_r2"/>
</dbReference>
<keyword evidence="2" id="KW-0805">Transcription regulation</keyword>
<gene>
    <name evidence="9" type="ORF">GCM10022202_13060</name>
</gene>
<organism evidence="9 10">
    <name type="scientific">Microbacterium marinilacus</name>
    <dbReference type="NCBI Taxonomy" id="415209"/>
    <lineage>
        <taxon>Bacteria</taxon>
        <taxon>Bacillati</taxon>
        <taxon>Actinomycetota</taxon>
        <taxon>Actinomycetes</taxon>
        <taxon>Micrococcales</taxon>
        <taxon>Microbacteriaceae</taxon>
        <taxon>Microbacterium</taxon>
    </lineage>
</organism>
<keyword evidence="5" id="KW-0804">Transcription</keyword>
<evidence type="ECO:0000259" key="8">
    <source>
        <dbReference type="Pfam" id="PF08281"/>
    </source>
</evidence>
<feature type="compositionally biased region" description="Pro residues" evidence="6">
    <location>
        <begin position="121"/>
        <end position="130"/>
    </location>
</feature>
<evidence type="ECO:0000256" key="3">
    <source>
        <dbReference type="ARBA" id="ARBA00023082"/>
    </source>
</evidence>
<dbReference type="Gene3D" id="1.10.10.10">
    <property type="entry name" value="Winged helix-like DNA-binding domain superfamily/Winged helix DNA-binding domain"/>
    <property type="match status" value="1"/>
</dbReference>
<feature type="region of interest" description="Disordered" evidence="6">
    <location>
        <begin position="113"/>
        <end position="135"/>
    </location>
</feature>
<sequence>MRGAQRVVAGDGPSSRAERALEGAPDRLVAARAADGDRQAFAVLIRRYTPAARAYARWIVPRPDDVDTTVRAAFVSAWRGMPGLDDPAAFEAWLLRIVGLEATAGWRVEPAGAEVGEPAAAPTPPAPPRGDAPAPAGVADMRAALSRLFPAQRACWALHELGGCGEEEIAEQLGMPAATVRRHLADARASLVRRLHG</sequence>
<name>A0ABP7BA32_9MICO</name>
<evidence type="ECO:0000313" key="9">
    <source>
        <dbReference type="EMBL" id="GAA3654352.1"/>
    </source>
</evidence>
<dbReference type="Pfam" id="PF04542">
    <property type="entry name" value="Sigma70_r2"/>
    <property type="match status" value="1"/>
</dbReference>
<dbReference type="Gene3D" id="1.10.1740.10">
    <property type="match status" value="1"/>
</dbReference>
<keyword evidence="3" id="KW-0731">Sigma factor</keyword>
<dbReference type="PANTHER" id="PTHR43133:SF8">
    <property type="entry name" value="RNA POLYMERASE SIGMA FACTOR HI_1459-RELATED"/>
    <property type="match status" value="1"/>
</dbReference>
<dbReference type="EMBL" id="BAAAYV010000005">
    <property type="protein sequence ID" value="GAA3654352.1"/>
    <property type="molecule type" value="Genomic_DNA"/>
</dbReference>
<evidence type="ECO:0000256" key="5">
    <source>
        <dbReference type="ARBA" id="ARBA00023163"/>
    </source>
</evidence>
<comment type="caution">
    <text evidence="9">The sequence shown here is derived from an EMBL/GenBank/DDBJ whole genome shotgun (WGS) entry which is preliminary data.</text>
</comment>
<dbReference type="InterPro" id="IPR036388">
    <property type="entry name" value="WH-like_DNA-bd_sf"/>
</dbReference>
<keyword evidence="4" id="KW-0238">DNA-binding</keyword>
<evidence type="ECO:0000259" key="7">
    <source>
        <dbReference type="Pfam" id="PF04542"/>
    </source>
</evidence>
<dbReference type="InterPro" id="IPR039425">
    <property type="entry name" value="RNA_pol_sigma-70-like"/>
</dbReference>
<comment type="similarity">
    <text evidence="1">Belongs to the sigma-70 factor family. ECF subfamily.</text>
</comment>
<dbReference type="InterPro" id="IPR013325">
    <property type="entry name" value="RNA_pol_sigma_r2"/>
</dbReference>
<dbReference type="SUPFAM" id="SSF88659">
    <property type="entry name" value="Sigma3 and sigma4 domains of RNA polymerase sigma factors"/>
    <property type="match status" value="1"/>
</dbReference>
<dbReference type="InterPro" id="IPR013324">
    <property type="entry name" value="RNA_pol_sigma_r3/r4-like"/>
</dbReference>
<keyword evidence="10" id="KW-1185">Reference proteome</keyword>
<feature type="domain" description="RNA polymerase sigma factor 70 region 4 type 2" evidence="8">
    <location>
        <begin position="141"/>
        <end position="191"/>
    </location>
</feature>
<dbReference type="PANTHER" id="PTHR43133">
    <property type="entry name" value="RNA POLYMERASE ECF-TYPE SIGMA FACTO"/>
    <property type="match status" value="1"/>
</dbReference>
<dbReference type="Pfam" id="PF08281">
    <property type="entry name" value="Sigma70_r4_2"/>
    <property type="match status" value="1"/>
</dbReference>
<accession>A0ABP7BA32</accession>
<evidence type="ECO:0000313" key="10">
    <source>
        <dbReference type="Proteomes" id="UP001410795"/>
    </source>
</evidence>
<evidence type="ECO:0000256" key="4">
    <source>
        <dbReference type="ARBA" id="ARBA00023125"/>
    </source>
</evidence>
<dbReference type="RefSeq" id="WP_221855016.1">
    <property type="nucleotide sequence ID" value="NZ_BAAAYV010000005.1"/>
</dbReference>
<dbReference type="InterPro" id="IPR013249">
    <property type="entry name" value="RNA_pol_sigma70_r4_t2"/>
</dbReference>
<dbReference type="InterPro" id="IPR014284">
    <property type="entry name" value="RNA_pol_sigma-70_dom"/>
</dbReference>
<evidence type="ECO:0000256" key="2">
    <source>
        <dbReference type="ARBA" id="ARBA00023015"/>
    </source>
</evidence>
<evidence type="ECO:0000256" key="1">
    <source>
        <dbReference type="ARBA" id="ARBA00010641"/>
    </source>
</evidence>
<feature type="domain" description="RNA polymerase sigma-70 region 2" evidence="7">
    <location>
        <begin position="44"/>
        <end position="99"/>
    </location>
</feature>
<reference evidence="10" key="1">
    <citation type="journal article" date="2019" name="Int. J. Syst. Evol. Microbiol.">
        <title>The Global Catalogue of Microorganisms (GCM) 10K type strain sequencing project: providing services to taxonomists for standard genome sequencing and annotation.</title>
        <authorList>
            <consortium name="The Broad Institute Genomics Platform"/>
            <consortium name="The Broad Institute Genome Sequencing Center for Infectious Disease"/>
            <person name="Wu L."/>
            <person name="Ma J."/>
        </authorList>
    </citation>
    <scope>NUCLEOTIDE SEQUENCE [LARGE SCALE GENOMIC DNA]</scope>
    <source>
        <strain evidence="10">JCM 16546</strain>
    </source>
</reference>
<dbReference type="Proteomes" id="UP001410795">
    <property type="component" value="Unassembled WGS sequence"/>
</dbReference>
<evidence type="ECO:0000256" key="6">
    <source>
        <dbReference type="SAM" id="MobiDB-lite"/>
    </source>
</evidence>
<proteinExistence type="inferred from homology"/>